<gene>
    <name evidence="2" type="ORF">ATCC19606_09190</name>
</gene>
<organism evidence="2">
    <name type="scientific">Acinetobacter baumannii</name>
    <dbReference type="NCBI Taxonomy" id="470"/>
    <lineage>
        <taxon>Bacteria</taxon>
        <taxon>Pseudomonadati</taxon>
        <taxon>Pseudomonadota</taxon>
        <taxon>Gammaproteobacteria</taxon>
        <taxon>Moraxellales</taxon>
        <taxon>Moraxellaceae</taxon>
        <taxon>Acinetobacter</taxon>
        <taxon>Acinetobacter calcoaceticus/baumannii complex</taxon>
    </lineage>
</organism>
<protein>
    <submittedName>
        <fullName evidence="2">Uncharacterized protein</fullName>
    </submittedName>
</protein>
<name>A0A6F8TCU0_ACIBA</name>
<sequence length="449" mass="51652">MKNIKTINSITHSILLMGAVISSLGMIGISSVYAQEQVDPAYKPGNPIYDKWDRFYKIEQSQPQEAEKILVELSKLTPTDIKVWKSLTYLQIRLEKREEALQSLRQARNLAPQDDTLKLQEAYLLNQQKKDREALVLFKELSSSSDPEIAAKATQAVKNLSGGEVKPYFRDIYFAPSYESRYDDVIFPLKMRYGKNIDNGRAQVYGFLNLNRDTQSQGGVRPEIIDENAATLGVGANYQPWTSIPVRAYVEVGGSYDLIDRNRKRFRESVVGGVTGYQEWYSQSNCDHSLCLDNYFTDLYGNVATYSREDYNVIGDLRLRTGLNLYKGESGTVQAYVKLHGLADSEDEYYNNLFEYGPGISWQPFNYQPIKLRVERLYGNYFKDVPVNTKDHYNNTRVELVFIRISNNEENFYFNCIWYSSRAHKVGSGNFISKTRLTISGRSYFYRTT</sequence>
<dbReference type="InterPro" id="IPR019734">
    <property type="entry name" value="TPR_rpt"/>
</dbReference>
<dbReference type="InterPro" id="IPR011990">
    <property type="entry name" value="TPR-like_helical_dom_sf"/>
</dbReference>
<dbReference type="EMBL" id="AP022836">
    <property type="protein sequence ID" value="BCA98583.1"/>
    <property type="molecule type" value="Genomic_DNA"/>
</dbReference>
<reference evidence="2" key="1">
    <citation type="submission" date="2020-03" db="EMBL/GenBank/DDBJ databases">
        <title>Complete genome sequence of Acinetobacter baumannii ATCC19606T, which is a model strain for tolerization of antimicrobial agents.</title>
        <authorList>
            <person name="Tsubouchi T."/>
            <person name="Suzuki M."/>
            <person name="Niki M."/>
            <person name="Oinuma K."/>
            <person name="Niki M."/>
            <person name="Shibayama K."/>
            <person name="Kakeya H."/>
            <person name="Kaneko Y."/>
        </authorList>
    </citation>
    <scope>NUCLEOTIDE SEQUENCE</scope>
    <source>
        <strain evidence="2">ATCC19606</strain>
    </source>
</reference>
<keyword evidence="1" id="KW-0802">TPR repeat</keyword>
<feature type="repeat" description="TPR" evidence="1">
    <location>
        <begin position="81"/>
        <end position="114"/>
    </location>
</feature>
<evidence type="ECO:0000256" key="1">
    <source>
        <dbReference type="PROSITE-ProRule" id="PRU00339"/>
    </source>
</evidence>
<dbReference type="SUPFAM" id="SSF48452">
    <property type="entry name" value="TPR-like"/>
    <property type="match status" value="1"/>
</dbReference>
<proteinExistence type="predicted"/>
<accession>A0A6F8TCU0</accession>
<dbReference type="PROSITE" id="PS50005">
    <property type="entry name" value="TPR"/>
    <property type="match status" value="1"/>
</dbReference>
<dbReference type="Gene3D" id="1.25.40.10">
    <property type="entry name" value="Tetratricopeptide repeat domain"/>
    <property type="match status" value="1"/>
</dbReference>
<evidence type="ECO:0000313" key="2">
    <source>
        <dbReference type="EMBL" id="BCA98583.1"/>
    </source>
</evidence>
<dbReference type="AlphaFoldDB" id="A0A6F8TCU0"/>